<dbReference type="AlphaFoldDB" id="A0A5B7E6I7"/>
<accession>A0A5B7E6I7</accession>
<keyword evidence="2" id="KW-1185">Reference proteome</keyword>
<comment type="caution">
    <text evidence="1">The sequence shown here is derived from an EMBL/GenBank/DDBJ whole genome shotgun (WGS) entry which is preliminary data.</text>
</comment>
<evidence type="ECO:0000313" key="1">
    <source>
        <dbReference type="EMBL" id="MPC29620.1"/>
    </source>
</evidence>
<dbReference type="Proteomes" id="UP000324222">
    <property type="component" value="Unassembled WGS sequence"/>
</dbReference>
<protein>
    <submittedName>
        <fullName evidence="1">Uncharacterized protein</fullName>
    </submittedName>
</protein>
<proteinExistence type="predicted"/>
<name>A0A5B7E6I7_PORTR</name>
<evidence type="ECO:0000313" key="2">
    <source>
        <dbReference type="Proteomes" id="UP000324222"/>
    </source>
</evidence>
<gene>
    <name evidence="1" type="ORF">E2C01_022862</name>
</gene>
<reference evidence="1 2" key="1">
    <citation type="submission" date="2019-05" db="EMBL/GenBank/DDBJ databases">
        <title>Another draft genome of Portunus trituberculatus and its Hox gene families provides insights of decapod evolution.</title>
        <authorList>
            <person name="Jeong J.-H."/>
            <person name="Song I."/>
            <person name="Kim S."/>
            <person name="Choi T."/>
            <person name="Kim D."/>
            <person name="Ryu S."/>
            <person name="Kim W."/>
        </authorList>
    </citation>
    <scope>NUCLEOTIDE SEQUENCE [LARGE SCALE GENOMIC DNA]</scope>
    <source>
        <tissue evidence="1">Muscle</tissue>
    </source>
</reference>
<dbReference type="EMBL" id="VSRR010002103">
    <property type="protein sequence ID" value="MPC29620.1"/>
    <property type="molecule type" value="Genomic_DNA"/>
</dbReference>
<sequence length="73" mass="7902">MAVHGRVGFRDSLFAASIPKLRFNLAHFLHTVPAYAPSRTAPHVLPLPPLLAGHSGAARRASGHAINQEPKRF</sequence>
<organism evidence="1 2">
    <name type="scientific">Portunus trituberculatus</name>
    <name type="common">Swimming crab</name>
    <name type="synonym">Neptunus trituberculatus</name>
    <dbReference type="NCBI Taxonomy" id="210409"/>
    <lineage>
        <taxon>Eukaryota</taxon>
        <taxon>Metazoa</taxon>
        <taxon>Ecdysozoa</taxon>
        <taxon>Arthropoda</taxon>
        <taxon>Crustacea</taxon>
        <taxon>Multicrustacea</taxon>
        <taxon>Malacostraca</taxon>
        <taxon>Eumalacostraca</taxon>
        <taxon>Eucarida</taxon>
        <taxon>Decapoda</taxon>
        <taxon>Pleocyemata</taxon>
        <taxon>Brachyura</taxon>
        <taxon>Eubrachyura</taxon>
        <taxon>Portunoidea</taxon>
        <taxon>Portunidae</taxon>
        <taxon>Portuninae</taxon>
        <taxon>Portunus</taxon>
    </lineage>
</organism>